<dbReference type="SUPFAM" id="SSF53448">
    <property type="entry name" value="Nucleotide-diphospho-sugar transferases"/>
    <property type="match status" value="1"/>
</dbReference>
<proteinExistence type="predicted"/>
<dbReference type="Gene3D" id="3.90.550.10">
    <property type="entry name" value="Spore Coat Polysaccharide Biosynthesis Protein SpsA, Chain A"/>
    <property type="match status" value="1"/>
</dbReference>
<evidence type="ECO:0000313" key="3">
    <source>
        <dbReference type="Proteomes" id="UP000584642"/>
    </source>
</evidence>
<comment type="caution">
    <text evidence="2">The sequence shown here is derived from an EMBL/GenBank/DDBJ whole genome shotgun (WGS) entry which is preliminary data.</text>
</comment>
<accession>A0ABX2TI33</accession>
<dbReference type="PANTHER" id="PTHR43179">
    <property type="entry name" value="RHAMNOSYLTRANSFERASE WBBL"/>
    <property type="match status" value="1"/>
</dbReference>
<evidence type="ECO:0000313" key="2">
    <source>
        <dbReference type="EMBL" id="NYZ22838.1"/>
    </source>
</evidence>
<dbReference type="InterPro" id="IPR001173">
    <property type="entry name" value="Glyco_trans_2-like"/>
</dbReference>
<dbReference type="Pfam" id="PF00535">
    <property type="entry name" value="Glycos_transf_2"/>
    <property type="match status" value="1"/>
</dbReference>
<dbReference type="RefSeq" id="WP_180284594.1">
    <property type="nucleotide sequence ID" value="NZ_JABFDB010000021.1"/>
</dbReference>
<keyword evidence="3" id="KW-1185">Reference proteome</keyword>
<protein>
    <submittedName>
        <fullName evidence="2">Glycosyltransferase</fullName>
    </submittedName>
</protein>
<name>A0ABX2TI33_9PROT</name>
<feature type="domain" description="Glycosyltransferase 2-like" evidence="1">
    <location>
        <begin position="4"/>
        <end position="111"/>
    </location>
</feature>
<organism evidence="2 3">
    <name type="scientific">Azospirillum oleiclasticum</name>
    <dbReference type="NCBI Taxonomy" id="2735135"/>
    <lineage>
        <taxon>Bacteria</taxon>
        <taxon>Pseudomonadati</taxon>
        <taxon>Pseudomonadota</taxon>
        <taxon>Alphaproteobacteria</taxon>
        <taxon>Rhodospirillales</taxon>
        <taxon>Azospirillaceae</taxon>
        <taxon>Azospirillum</taxon>
    </lineage>
</organism>
<sequence>MRLSIVLSAHNKAHYLDVLLHQLRRSAPKAELVLVDDGSTDGTRAIMERYADRLLVTDDVWEVRANNAGLAAAGGDHIAIVQDDDLILAANWLAGCASIMDALGIDILGGRGTGGYGVRCRPEEVPVTRQWASAGAPPERLVNVIDGPVADGKSRLYLLNLTKTFVGDVGRSLRTHLTTCQMAVRSPWILSRRALDRLGPLDEDYAPLMYDDMDYCMRARAAGLTVAFTMIPQFGRFGGGSAHLYDDADGRRRLFADAARRNFSRLLDRHRHAFEPPERVHAVNLATVEFPLLAPAFAGPVDRLQDLLACAAAWRPVAG</sequence>
<dbReference type="Proteomes" id="UP000584642">
    <property type="component" value="Unassembled WGS sequence"/>
</dbReference>
<evidence type="ECO:0000259" key="1">
    <source>
        <dbReference type="Pfam" id="PF00535"/>
    </source>
</evidence>
<dbReference type="InterPro" id="IPR029044">
    <property type="entry name" value="Nucleotide-diphossugar_trans"/>
</dbReference>
<dbReference type="EMBL" id="JABFDB010000021">
    <property type="protein sequence ID" value="NYZ22838.1"/>
    <property type="molecule type" value="Genomic_DNA"/>
</dbReference>
<gene>
    <name evidence="2" type="ORF">HND93_24270</name>
</gene>
<dbReference type="PANTHER" id="PTHR43179:SF7">
    <property type="entry name" value="RHAMNOSYLTRANSFERASE WBBL"/>
    <property type="match status" value="1"/>
</dbReference>
<reference evidence="2 3" key="1">
    <citation type="submission" date="2020-05" db="EMBL/GenBank/DDBJ databases">
        <title>Azospirillum oleiclasticum sp. nov, a nitrogen-fixing and heavy crude oil-emulsifying bacterium isolated from the crude oil of Yumen Oilfield.</title>
        <authorList>
            <person name="Wu D."/>
            <person name="Cai M."/>
            <person name="Zhang X."/>
        </authorList>
    </citation>
    <scope>NUCLEOTIDE SEQUENCE [LARGE SCALE GENOMIC DNA]</scope>
    <source>
        <strain evidence="2 3">ROY-1-1-2</strain>
    </source>
</reference>